<protein>
    <submittedName>
        <fullName evidence="1">RCG58544</fullName>
    </submittedName>
</protein>
<sequence length="37" mass="4247">MVFISHRTCCNKNSGPTFSKKGEDSIYRSVSEWNEHA</sequence>
<name>A6K706_RAT</name>
<reference evidence="2" key="1">
    <citation type="submission" date="2005-09" db="EMBL/GenBank/DDBJ databases">
        <authorList>
            <person name="Mural R.J."/>
            <person name="Li P.W."/>
            <person name="Adams M.D."/>
            <person name="Amanatides P.G."/>
            <person name="Baden-Tillson H."/>
            <person name="Barnstead M."/>
            <person name="Chin S.H."/>
            <person name="Dew I."/>
            <person name="Evans C.A."/>
            <person name="Ferriera S."/>
            <person name="Flanigan M."/>
            <person name="Fosler C."/>
            <person name="Glodek A."/>
            <person name="Gu Z."/>
            <person name="Holt R.A."/>
            <person name="Jennings D."/>
            <person name="Kraft C.L."/>
            <person name="Lu F."/>
            <person name="Nguyen T."/>
            <person name="Nusskern D.R."/>
            <person name="Pfannkoch C.M."/>
            <person name="Sitter C."/>
            <person name="Sutton G.G."/>
            <person name="Venter J.C."/>
            <person name="Wang Z."/>
            <person name="Woodage T."/>
            <person name="Zheng X.H."/>
            <person name="Zhong F."/>
        </authorList>
    </citation>
    <scope>NUCLEOTIDE SEQUENCE [LARGE SCALE GENOMIC DNA]</scope>
    <source>
        <strain>BN</strain>
        <strain evidence="2">Sprague-Dawley</strain>
    </source>
</reference>
<gene>
    <name evidence="1" type="ORF">rCG_58544</name>
</gene>
<evidence type="ECO:0000313" key="2">
    <source>
        <dbReference type="Proteomes" id="UP000234681"/>
    </source>
</evidence>
<organism evidence="1 2">
    <name type="scientific">Rattus norvegicus</name>
    <name type="common">Rat</name>
    <dbReference type="NCBI Taxonomy" id="10116"/>
    <lineage>
        <taxon>Eukaryota</taxon>
        <taxon>Metazoa</taxon>
        <taxon>Chordata</taxon>
        <taxon>Craniata</taxon>
        <taxon>Vertebrata</taxon>
        <taxon>Euteleostomi</taxon>
        <taxon>Mammalia</taxon>
        <taxon>Eutheria</taxon>
        <taxon>Euarchontoglires</taxon>
        <taxon>Glires</taxon>
        <taxon>Rodentia</taxon>
        <taxon>Myomorpha</taxon>
        <taxon>Muroidea</taxon>
        <taxon>Muridae</taxon>
        <taxon>Murinae</taxon>
        <taxon>Rattus</taxon>
    </lineage>
</organism>
<accession>A6K706</accession>
<dbReference type="Proteomes" id="UP000234681">
    <property type="component" value="Chromosome 20"/>
</dbReference>
<evidence type="ECO:0000313" key="1">
    <source>
        <dbReference type="EMBL" id="EDL99725.1"/>
    </source>
</evidence>
<proteinExistence type="predicted"/>
<dbReference type="EMBL" id="CH474025">
    <property type="protein sequence ID" value="EDL99725.1"/>
    <property type="molecule type" value="Genomic_DNA"/>
</dbReference>
<dbReference type="AlphaFoldDB" id="A6K706"/>